<evidence type="ECO:0000259" key="2">
    <source>
        <dbReference type="Pfam" id="PF26078"/>
    </source>
</evidence>
<dbReference type="EMBL" id="FXAK01000005">
    <property type="protein sequence ID" value="SMF48322.1"/>
    <property type="molecule type" value="Genomic_DNA"/>
</dbReference>
<dbReference type="Pfam" id="PF26078">
    <property type="entry name" value="Baseplate_J_M"/>
    <property type="match status" value="1"/>
</dbReference>
<dbReference type="InterPro" id="IPR052399">
    <property type="entry name" value="Phage_Baseplate_Assmbl_Protein"/>
</dbReference>
<dbReference type="AlphaFoldDB" id="A0A1X7F906"/>
<dbReference type="Proteomes" id="UP000192936">
    <property type="component" value="Unassembled WGS sequence"/>
</dbReference>
<reference evidence="3 4" key="1">
    <citation type="submission" date="2017-04" db="EMBL/GenBank/DDBJ databases">
        <authorList>
            <person name="Afonso C.L."/>
            <person name="Miller P.J."/>
            <person name="Scott M.A."/>
            <person name="Spackman E."/>
            <person name="Goraichik I."/>
            <person name="Dimitrov K.M."/>
            <person name="Suarez D.L."/>
            <person name="Swayne D.E."/>
        </authorList>
    </citation>
    <scope>NUCLEOTIDE SEQUENCE [LARGE SCALE GENOMIC DNA]</scope>
    <source>
        <strain evidence="3 4">A2P</strain>
    </source>
</reference>
<dbReference type="RefSeq" id="WP_085085498.1">
    <property type="nucleotide sequence ID" value="NZ_FXAK01000005.1"/>
</dbReference>
<dbReference type="InterPro" id="IPR058531">
    <property type="entry name" value="Baseplate_J_M"/>
</dbReference>
<evidence type="ECO:0000313" key="3">
    <source>
        <dbReference type="EMBL" id="SMF48322.1"/>
    </source>
</evidence>
<feature type="domain" description="Baseplate protein J-like barrel" evidence="1">
    <location>
        <begin position="91"/>
        <end position="172"/>
    </location>
</feature>
<dbReference type="InterPro" id="IPR006949">
    <property type="entry name" value="Barrel_Baseplate_J-like"/>
</dbReference>
<gene>
    <name evidence="3" type="ORF">SAMN02982917_2369</name>
</gene>
<feature type="domain" description="Baseplate J-like central" evidence="2">
    <location>
        <begin position="194"/>
        <end position="283"/>
    </location>
</feature>
<dbReference type="STRING" id="286727.SAMN02982917_2369"/>
<name>A0A1X7F906_9PROT</name>
<evidence type="ECO:0000313" key="4">
    <source>
        <dbReference type="Proteomes" id="UP000192936"/>
    </source>
</evidence>
<dbReference type="PANTHER" id="PTHR37829">
    <property type="entry name" value="PHAGE-LIKE ELEMENT PBSX PROTEIN XKDT"/>
    <property type="match status" value="1"/>
</dbReference>
<sequence>MPFLRPTLSELRAQVAQDVTASVGAETGLLRRAVLRVLSDIQAAMAHLHYGYLDWIARQSVPFTCTDEFLEGWGALKGVTRKPATAASGSVVMRGTAGTVIPAGTAMVRAADGVAYTSAEAVAIGLGGTASVPVIAAEAGAAGNAVAGAIMALSAAVAGVQSSGVAGVLTGGADVETDDELRTRMLGAYQRSAMGGAADDYVTWALEVAGVTRAWCRRNGAGIGTVIVYIMLDEANAANDGFPIGDNGVSGYEPRATPATGDQRTVADYLWDLAPVTALVYVAGPTPQPVNFTIAGVSAGLRDKVEAALVEQLRKDASPGGAVSIAALWDAVRSTGASGFDIDAPLDDLTAAPGYLVTVGTITWS</sequence>
<dbReference type="Pfam" id="PF04865">
    <property type="entry name" value="Baseplate_J"/>
    <property type="match status" value="1"/>
</dbReference>
<organism evidence="3 4">
    <name type="scientific">Azospirillum oryzae</name>
    <dbReference type="NCBI Taxonomy" id="286727"/>
    <lineage>
        <taxon>Bacteria</taxon>
        <taxon>Pseudomonadati</taxon>
        <taxon>Pseudomonadota</taxon>
        <taxon>Alphaproteobacteria</taxon>
        <taxon>Rhodospirillales</taxon>
        <taxon>Azospirillaceae</taxon>
        <taxon>Azospirillum</taxon>
    </lineage>
</organism>
<evidence type="ECO:0000259" key="1">
    <source>
        <dbReference type="Pfam" id="PF04865"/>
    </source>
</evidence>
<proteinExistence type="predicted"/>
<dbReference type="OrthoDB" id="7565172at2"/>
<accession>A0A1X7F906</accession>
<protein>
    <submittedName>
        <fullName evidence="3">Uncharacterized phage protein gp47/JayE</fullName>
    </submittedName>
</protein>
<dbReference type="PANTHER" id="PTHR37829:SF3">
    <property type="entry name" value="PROTEIN JAYE-RELATED"/>
    <property type="match status" value="1"/>
</dbReference>